<evidence type="ECO:0000256" key="7">
    <source>
        <dbReference type="ARBA" id="ARBA00022692"/>
    </source>
</evidence>
<feature type="region of interest" description="Disordered" evidence="19">
    <location>
        <begin position="411"/>
        <end position="726"/>
    </location>
</feature>
<feature type="domain" description="MYND-type" evidence="20">
    <location>
        <begin position="1172"/>
        <end position="1210"/>
    </location>
</feature>
<dbReference type="PROSITE" id="PS01360">
    <property type="entry name" value="ZF_MYND_1"/>
    <property type="match status" value="2"/>
</dbReference>
<keyword evidence="9 18" id="KW-0863">Zinc-finger</keyword>
<comment type="pathway">
    <text evidence="15">Cofactor biosynthesis; tocopherol biosynthesis.</text>
</comment>
<feature type="compositionally biased region" description="Basic residues" evidence="19">
    <location>
        <begin position="696"/>
        <end position="710"/>
    </location>
</feature>
<evidence type="ECO:0000256" key="18">
    <source>
        <dbReference type="PROSITE-ProRule" id="PRU00134"/>
    </source>
</evidence>
<evidence type="ECO:0000256" key="19">
    <source>
        <dbReference type="SAM" id="MobiDB-lite"/>
    </source>
</evidence>
<comment type="caution">
    <text evidence="21">The sequence shown here is derived from an EMBL/GenBank/DDBJ whole genome shotgun (WGS) entry which is preliminary data.</text>
</comment>
<dbReference type="GO" id="GO:0008270">
    <property type="term" value="F:zinc ion binding"/>
    <property type="evidence" value="ECO:0007669"/>
    <property type="project" value="UniProtKB-KW"/>
</dbReference>
<dbReference type="PANTHER" id="PTHR32523">
    <property type="entry name" value="PHYTOL KINASE 1, CHLOROPLASTIC"/>
    <property type="match status" value="1"/>
</dbReference>
<dbReference type="Gene3D" id="6.10.140.2220">
    <property type="match status" value="2"/>
</dbReference>
<organism evidence="21 22">
    <name type="scientific">Geodia barretti</name>
    <name type="common">Barrett's horny sponge</name>
    <dbReference type="NCBI Taxonomy" id="519541"/>
    <lineage>
        <taxon>Eukaryota</taxon>
        <taxon>Metazoa</taxon>
        <taxon>Porifera</taxon>
        <taxon>Demospongiae</taxon>
        <taxon>Heteroscleromorpha</taxon>
        <taxon>Tetractinellida</taxon>
        <taxon>Astrophorina</taxon>
        <taxon>Geodiidae</taxon>
        <taxon>Geodia</taxon>
    </lineage>
</organism>
<dbReference type="Proteomes" id="UP001174909">
    <property type="component" value="Unassembled WGS sequence"/>
</dbReference>
<feature type="compositionally biased region" description="Basic and acidic residues" evidence="19">
    <location>
        <begin position="271"/>
        <end position="291"/>
    </location>
</feature>
<dbReference type="Pfam" id="PF01753">
    <property type="entry name" value="zf-MYND"/>
    <property type="match status" value="2"/>
</dbReference>
<feature type="compositionally biased region" description="Basic and acidic residues" evidence="19">
    <location>
        <begin position="591"/>
        <end position="621"/>
    </location>
</feature>
<keyword evidence="11" id="KW-0862">Zinc</keyword>
<keyword evidence="6" id="KW-0808">Transferase</keyword>
<evidence type="ECO:0000256" key="14">
    <source>
        <dbReference type="ARBA" id="ARBA00023136"/>
    </source>
</evidence>
<dbReference type="GO" id="GO:0016020">
    <property type="term" value="C:membrane"/>
    <property type="evidence" value="ECO:0007669"/>
    <property type="project" value="UniProtKB-SubCell"/>
</dbReference>
<feature type="compositionally biased region" description="Basic and acidic residues" evidence="19">
    <location>
        <begin position="134"/>
        <end position="147"/>
    </location>
</feature>
<dbReference type="SUPFAM" id="SSF144232">
    <property type="entry name" value="HIT/MYND zinc finger-like"/>
    <property type="match status" value="2"/>
</dbReference>
<keyword evidence="8" id="KW-0479">Metal-binding</keyword>
<evidence type="ECO:0000256" key="12">
    <source>
        <dbReference type="ARBA" id="ARBA00022946"/>
    </source>
</evidence>
<feature type="region of interest" description="Disordered" evidence="19">
    <location>
        <begin position="1"/>
        <end position="358"/>
    </location>
</feature>
<dbReference type="EMBL" id="CASHTH010002848">
    <property type="protein sequence ID" value="CAI8036138.1"/>
    <property type="molecule type" value="Genomic_DNA"/>
</dbReference>
<evidence type="ECO:0000256" key="4">
    <source>
        <dbReference type="ARBA" id="ARBA00022528"/>
    </source>
</evidence>
<evidence type="ECO:0000256" key="9">
    <source>
        <dbReference type="ARBA" id="ARBA00022771"/>
    </source>
</evidence>
<keyword evidence="22" id="KW-1185">Reference proteome</keyword>
<keyword evidence="5" id="KW-0934">Plastid</keyword>
<keyword evidence="12" id="KW-0809">Transit peptide</keyword>
<evidence type="ECO:0000256" key="8">
    <source>
        <dbReference type="ARBA" id="ARBA00022723"/>
    </source>
</evidence>
<evidence type="ECO:0000256" key="6">
    <source>
        <dbReference type="ARBA" id="ARBA00022679"/>
    </source>
</evidence>
<feature type="compositionally biased region" description="Low complexity" evidence="19">
    <location>
        <begin position="1070"/>
        <end position="1080"/>
    </location>
</feature>
<evidence type="ECO:0000256" key="5">
    <source>
        <dbReference type="ARBA" id="ARBA00022640"/>
    </source>
</evidence>
<feature type="domain" description="MYND-type" evidence="20">
    <location>
        <begin position="1117"/>
        <end position="1156"/>
    </location>
</feature>
<evidence type="ECO:0000256" key="2">
    <source>
        <dbReference type="ARBA" id="ARBA00004229"/>
    </source>
</evidence>
<evidence type="ECO:0000256" key="17">
    <source>
        <dbReference type="ARBA" id="ARBA00048889"/>
    </source>
</evidence>
<dbReference type="InterPro" id="IPR002893">
    <property type="entry name" value="Znf_MYND"/>
</dbReference>
<feature type="compositionally biased region" description="Basic and acidic residues" evidence="19">
    <location>
        <begin position="89"/>
        <end position="117"/>
    </location>
</feature>
<dbReference type="InterPro" id="IPR039606">
    <property type="entry name" value="Phytol/farnesol_kinase"/>
</dbReference>
<dbReference type="AlphaFoldDB" id="A0AA35SVK0"/>
<evidence type="ECO:0000256" key="15">
    <source>
        <dbReference type="ARBA" id="ARBA00024015"/>
    </source>
</evidence>
<feature type="compositionally biased region" description="Acidic residues" evidence="19">
    <location>
        <begin position="62"/>
        <end position="78"/>
    </location>
</feature>
<keyword evidence="14" id="KW-0472">Membrane</keyword>
<dbReference type="PANTHER" id="PTHR32523:SF8">
    <property type="entry name" value="DOLICHOL KINASE"/>
    <property type="match status" value="1"/>
</dbReference>
<evidence type="ECO:0000313" key="21">
    <source>
        <dbReference type="EMBL" id="CAI8036138.1"/>
    </source>
</evidence>
<feature type="compositionally biased region" description="Basic and acidic residues" evidence="19">
    <location>
        <begin position="1031"/>
        <end position="1063"/>
    </location>
</feature>
<evidence type="ECO:0000313" key="22">
    <source>
        <dbReference type="Proteomes" id="UP001174909"/>
    </source>
</evidence>
<feature type="compositionally biased region" description="Basic and acidic residues" evidence="19">
    <location>
        <begin position="469"/>
        <end position="479"/>
    </location>
</feature>
<feature type="region of interest" description="Disordered" evidence="19">
    <location>
        <begin position="742"/>
        <end position="800"/>
    </location>
</feature>
<feature type="compositionally biased region" description="Polar residues" evidence="19">
    <location>
        <begin position="566"/>
        <end position="589"/>
    </location>
</feature>
<dbReference type="GO" id="GO:0010276">
    <property type="term" value="F:phytol kinase activity"/>
    <property type="evidence" value="ECO:0007669"/>
    <property type="project" value="UniProtKB-EC"/>
</dbReference>
<evidence type="ECO:0000256" key="10">
    <source>
        <dbReference type="ARBA" id="ARBA00022777"/>
    </source>
</evidence>
<accession>A0AA35SVK0</accession>
<keyword evidence="10" id="KW-0418">Kinase</keyword>
<sequence length="1223" mass="138775">MESNITAEEIAIPQAREIAAENNITTPTEERETAPAEESSIAPAEGKEEKEPADENSLTPAEVEEVVNTEPMVGEDEQGKEVGLNVEENDTKSTENHEPTQEKPDPVPIAKQEKECEEKEEEEGEKDNQPIGEDLDRGSNSEQEDKPANVSGTGEDDSKADRSRLSNDKDDSELDHNKHKEEEEDEKETIHREVAEDMPQEIQQAQKDLEEREMGKDHIDPPTEDPEPLEGIANSVRTVAMEDEDQPITFTAPETAPDLPPTLAENTPEPLPDKDSSSEKTENEGENETKPELAGSTATSNTSADPSESAANEDHIEVEEEEKKENVEDEKPAKEESKKEKKVSKKRSKKMEKKAKQLVEAVQRRKAIEEKYFQHRLLKRTPSEEAFEKLMEKKDCTLAELTPEEKQVLMDHCHRRKKRDPIDEEWDRTMFARRKPKGPAFVRSRLRQKLQERQKDDDDDYLYSRAYKRREPTPERPKTPEYTPLKSSDSPKAAKRKSKRAKAGENEEVNGTQEPLVPDAEKMNEVKEKLNKLGMEACMPKTEAMKSKVADAKMEDESKLLEDTNHSPSESTTDSSGVLTVTIPKQQSETDSERRLVSPDEFHSLLVDHLKANREAEERNTETPPPTTPPRIQATEQEKQPESSEALPELENGEIGEQPEERKTSPPNDLEGEEEEAGADEKVSQLEEDREAERREKKRRRKNEKKKAIRQKKEEEQQAEQEKARLEQERAKIELEKAKAELERVKAEQESELTGRAAPEKKKPEPKKKSVRGPTVPLRLQFHNRRKPKNPEFNPKDYTEHQPLETLGMIPLMLTKAPCYITLDDMMSVESDKDDENSSPGCFVYRTSVENGGKEHPFVDIYLFARKRREDLDIIVEVSPIKAYRNHEDVLCLAGKPGRISYSCKLEISQLWTPVGKAPLSVTLPIKPGYPTFAILDSLFNEGSASFREVAAENPQCSDKKPHTFDFGVSLDESELTMTKLSRQKLAEFMDSDPDTVQKLMEREFARSKEKAKLKEKRRKPLKVKKLAEKLAEMKTAKTPADKKSEETDAKVKSSDATLKDKVGVTNSPTKTQTTVATETESSNVSTSAVPGNGGPAVPDTKPTRIRKTARDKFRFCENCTREIADRIQLCSGCKKVAYCNMHCQKLHWKQHKRTCSYVQKSSEQEKGTRICANCDKQSERVMLCAGCKKVTYCDSTCQKTHWKLHKKTCSYAKKKEAENQAE</sequence>
<evidence type="ECO:0000256" key="3">
    <source>
        <dbReference type="ARBA" id="ARBA00010794"/>
    </source>
</evidence>
<feature type="compositionally biased region" description="Basic residues" evidence="19">
    <location>
        <begin position="340"/>
        <end position="353"/>
    </location>
</feature>
<feature type="compositionally biased region" description="Basic and acidic residues" evidence="19">
    <location>
        <begin position="543"/>
        <end position="565"/>
    </location>
</feature>
<evidence type="ECO:0000256" key="13">
    <source>
        <dbReference type="ARBA" id="ARBA00022989"/>
    </source>
</evidence>
<comment type="similarity">
    <text evidence="3">Belongs to the polyprenol kinase family.</text>
</comment>
<reference evidence="21" key="1">
    <citation type="submission" date="2023-03" db="EMBL/GenBank/DDBJ databases">
        <authorList>
            <person name="Steffen K."/>
            <person name="Cardenas P."/>
        </authorList>
    </citation>
    <scope>NUCLEOTIDE SEQUENCE</scope>
</reference>
<feature type="compositionally biased region" description="Basic and acidic residues" evidence="19">
    <location>
        <begin position="679"/>
        <end position="695"/>
    </location>
</feature>
<keyword evidence="7" id="KW-0812">Transmembrane</keyword>
<protein>
    <recommendedName>
        <fullName evidence="16">phytol kinase</fullName>
        <ecNumber evidence="16">2.7.1.182</ecNumber>
    </recommendedName>
</protein>
<evidence type="ECO:0000259" key="20">
    <source>
        <dbReference type="PROSITE" id="PS50865"/>
    </source>
</evidence>
<evidence type="ECO:0000256" key="16">
    <source>
        <dbReference type="ARBA" id="ARBA00039024"/>
    </source>
</evidence>
<evidence type="ECO:0000256" key="1">
    <source>
        <dbReference type="ARBA" id="ARBA00004141"/>
    </source>
</evidence>
<comment type="subcellular location">
    <subcellularLocation>
        <location evidence="1">Membrane</location>
        <topology evidence="1">Multi-pass membrane protein</topology>
    </subcellularLocation>
    <subcellularLocation>
        <location evidence="2">Plastid</location>
        <location evidence="2">Chloroplast</location>
    </subcellularLocation>
</comment>
<keyword evidence="13" id="KW-1133">Transmembrane helix</keyword>
<feature type="compositionally biased region" description="Basic and acidic residues" evidence="19">
    <location>
        <begin position="207"/>
        <end position="221"/>
    </location>
</feature>
<feature type="compositionally biased region" description="Basic and acidic residues" evidence="19">
    <location>
        <begin position="519"/>
        <end position="531"/>
    </location>
</feature>
<feature type="compositionally biased region" description="Basic and acidic residues" evidence="19">
    <location>
        <begin position="711"/>
        <end position="726"/>
    </location>
</feature>
<proteinExistence type="inferred from homology"/>
<dbReference type="PROSITE" id="PS50865">
    <property type="entry name" value="ZF_MYND_2"/>
    <property type="match status" value="2"/>
</dbReference>
<feature type="region of interest" description="Disordered" evidence="19">
    <location>
        <begin position="1031"/>
        <end position="1103"/>
    </location>
</feature>
<keyword evidence="4" id="KW-0150">Chloroplast</keyword>
<evidence type="ECO:0000256" key="11">
    <source>
        <dbReference type="ARBA" id="ARBA00022833"/>
    </source>
</evidence>
<feature type="compositionally biased region" description="Low complexity" evidence="19">
    <location>
        <begin position="480"/>
        <end position="491"/>
    </location>
</feature>
<gene>
    <name evidence="21" type="ORF">GBAR_LOCUS20278</name>
</gene>
<comment type="catalytic activity">
    <reaction evidence="17">
        <text>phytol + CTP = phytyl phosphate + CDP + H(+)</text>
        <dbReference type="Rhea" id="RHEA:38055"/>
        <dbReference type="ChEBI" id="CHEBI:15378"/>
        <dbReference type="ChEBI" id="CHEBI:17327"/>
        <dbReference type="ChEBI" id="CHEBI:37563"/>
        <dbReference type="ChEBI" id="CHEBI:58069"/>
        <dbReference type="ChEBI" id="CHEBI:75483"/>
        <dbReference type="EC" id="2.7.1.182"/>
    </reaction>
</comment>
<name>A0AA35SVK0_GEOBA</name>
<feature type="compositionally biased region" description="Polar residues" evidence="19">
    <location>
        <begin position="1081"/>
        <end position="1090"/>
    </location>
</feature>
<feature type="compositionally biased region" description="Polar residues" evidence="19">
    <location>
        <begin position="296"/>
        <end position="310"/>
    </location>
</feature>
<feature type="compositionally biased region" description="Basic and acidic residues" evidence="19">
    <location>
        <begin position="156"/>
        <end position="181"/>
    </location>
</feature>
<feature type="compositionally biased region" description="Basic and acidic residues" evidence="19">
    <location>
        <begin position="321"/>
        <end position="339"/>
    </location>
</feature>
<dbReference type="EC" id="2.7.1.182" evidence="16"/>